<dbReference type="EMBL" id="JACJRF010000046">
    <property type="protein sequence ID" value="MBD2346488.1"/>
    <property type="molecule type" value="Genomic_DNA"/>
</dbReference>
<protein>
    <submittedName>
        <fullName evidence="1">Uncharacterized protein</fullName>
    </submittedName>
</protein>
<reference evidence="1 2" key="1">
    <citation type="journal article" date="2020" name="ISME J.">
        <title>Comparative genomics reveals insights into cyanobacterial evolution and habitat adaptation.</title>
        <authorList>
            <person name="Chen M.Y."/>
            <person name="Teng W.K."/>
            <person name="Zhao L."/>
            <person name="Hu C.X."/>
            <person name="Zhou Y.K."/>
            <person name="Han B.P."/>
            <person name="Song L.R."/>
            <person name="Shu W.S."/>
        </authorList>
    </citation>
    <scope>NUCLEOTIDE SEQUENCE [LARGE SCALE GENOMIC DNA]</scope>
    <source>
        <strain evidence="1 2">FACHB-260</strain>
    </source>
</reference>
<accession>A0ABR8CVU0</accession>
<evidence type="ECO:0000313" key="2">
    <source>
        <dbReference type="Proteomes" id="UP000607281"/>
    </source>
</evidence>
<dbReference type="RefSeq" id="WP_190408905.1">
    <property type="nucleotide sequence ID" value="NZ_JACJRF010000046.1"/>
</dbReference>
<dbReference type="Proteomes" id="UP000607281">
    <property type="component" value="Unassembled WGS sequence"/>
</dbReference>
<sequence>MLAIVQNNLFTEVAIEESATVSGGQTDVNFDLNAYLFIVGAGTVFGAPGLAADELQFAFETAVSIGDNNNVGL</sequence>
<evidence type="ECO:0000313" key="1">
    <source>
        <dbReference type="EMBL" id="MBD2346488.1"/>
    </source>
</evidence>
<name>A0ABR8CVU0_9NOST</name>
<gene>
    <name evidence="1" type="ORF">H6G18_20390</name>
</gene>
<comment type="caution">
    <text evidence="1">The sequence shown here is derived from an EMBL/GenBank/DDBJ whole genome shotgun (WGS) entry which is preliminary data.</text>
</comment>
<keyword evidence="2" id="KW-1185">Reference proteome</keyword>
<proteinExistence type="predicted"/>
<organism evidence="1 2">
    <name type="scientific">Anabaena subtropica FACHB-260</name>
    <dbReference type="NCBI Taxonomy" id="2692884"/>
    <lineage>
        <taxon>Bacteria</taxon>
        <taxon>Bacillati</taxon>
        <taxon>Cyanobacteriota</taxon>
        <taxon>Cyanophyceae</taxon>
        <taxon>Nostocales</taxon>
        <taxon>Nostocaceae</taxon>
        <taxon>Anabaena</taxon>
    </lineage>
</organism>